<evidence type="ECO:0000256" key="4">
    <source>
        <dbReference type="ARBA" id="ARBA00022989"/>
    </source>
</evidence>
<feature type="compositionally biased region" description="Basic and acidic residues" evidence="6">
    <location>
        <begin position="229"/>
        <end position="238"/>
    </location>
</feature>
<dbReference type="GO" id="GO:0032934">
    <property type="term" value="F:sterol binding"/>
    <property type="evidence" value="ECO:0007669"/>
    <property type="project" value="TreeGrafter"/>
</dbReference>
<feature type="region of interest" description="Disordered" evidence="6">
    <location>
        <begin position="434"/>
        <end position="455"/>
    </location>
</feature>
<dbReference type="CDD" id="cd13220">
    <property type="entry name" value="PH-GRAM_GRAMDC"/>
    <property type="match status" value="1"/>
</dbReference>
<evidence type="ECO:0000256" key="7">
    <source>
        <dbReference type="SAM" id="Phobius"/>
    </source>
</evidence>
<dbReference type="GO" id="GO:0032366">
    <property type="term" value="P:intracellular sterol transport"/>
    <property type="evidence" value="ECO:0007669"/>
    <property type="project" value="TreeGrafter"/>
</dbReference>
<protein>
    <recommendedName>
        <fullName evidence="8">VASt domain-containing protein</fullName>
    </recommendedName>
</protein>
<dbReference type="GO" id="GO:0140268">
    <property type="term" value="C:endoplasmic reticulum-plasma membrane contact site"/>
    <property type="evidence" value="ECO:0007669"/>
    <property type="project" value="TreeGrafter"/>
</dbReference>
<dbReference type="Proteomes" id="UP000182444">
    <property type="component" value="Chromosome 1A"/>
</dbReference>
<evidence type="ECO:0000256" key="2">
    <source>
        <dbReference type="ARBA" id="ARBA00006582"/>
    </source>
</evidence>
<dbReference type="GO" id="GO:0005886">
    <property type="term" value="C:plasma membrane"/>
    <property type="evidence" value="ECO:0007669"/>
    <property type="project" value="TreeGrafter"/>
</dbReference>
<gene>
    <name evidence="9" type="ORF">YALI1_A16215g</name>
</gene>
<name>A0A1D8N509_YARLL</name>
<comment type="similarity">
    <text evidence="2">Belongs to the YSP2 family.</text>
</comment>
<evidence type="ECO:0000256" key="6">
    <source>
        <dbReference type="SAM" id="MobiDB-lite"/>
    </source>
</evidence>
<dbReference type="GeneID" id="2905843"/>
<dbReference type="Gene3D" id="2.30.29.30">
    <property type="entry name" value="Pleckstrin-homology domain (PH domain)/Phosphotyrosine-binding domain (PTB)"/>
    <property type="match status" value="1"/>
</dbReference>
<dbReference type="eggNOG" id="KOG1032">
    <property type="taxonomic scope" value="Eukaryota"/>
</dbReference>
<dbReference type="PANTHER" id="PTHR23319">
    <property type="entry name" value="GRAM DOMAIN CONTAINING 1B, ISOFORM E"/>
    <property type="match status" value="1"/>
</dbReference>
<sequence length="821" mass="89161">MATGATSTHQPEGRHKPQHQPPTYNNAEDARSRKTSSFFSSVYTAGQQAAQPIYMKRGPKRQDKPPADTTLPPLFSNNAKRKQNLLPSLPSSRPRSALQHKQHRPSPPAAPAAAALPSKTLGQGDLSLAQLGLSRSRANTGSSSKHKSPLAQGSHTSVKSTKSPSTPNGRSRAATETSEHRRSLSPPLAIPGRIIDKVKTELADIEDDHLPVVKRLRSQRLSRGGSSRKRADSAKELEPTPTTATVANTAATPEDITPVTSAAASITGFAYASKKRNEEFHAHFKSVPEDDFLLDDFSCAYSREILVQGRMFVSERHICFFANILGWQTHHVIAFDEIVSLDKKTTAGLFPNGIVVQTLHSTYIYASFISRDATFAFMNTIWKQNSQGVAGSDESDGDSDDGELDSGISDNEAENRRPPGLAVVASAEAGADASKWSVPNLGPETHAPTSPGYDPEAKGEKLLCKEIVKAPLGVVANLLFGKENVLGAFLKDNQKCWDVTPIKSCVESKKREYSYVKPLNNSLGPKQTKCQCVDNVEAWDDTGAINVVTTTSNHDVPSGNAFTTKTRIIMTWAANNQTQVMMSCWFDWTGKSWIKSAIEKGGNDGQMAFAADLIPYLNERAKGSGKSAKPVTATAVAVPTKKGHAKHKSHHHKVEAAHEEASSSSAPPPQTGGALHQFAETWSQIPILGSLPLPIVGAVLGGIWVLWFIIGLFRGHHTTTHKFDFAGLSDAKKLEIFVMEEEYELWHWIDERVGKSQRTPGRFFVPFEGANPKMVDFSKSKTAAAGGGDNAEDMTQADLEEAIRDSEANLQQLRDIKASML</sequence>
<feature type="region of interest" description="Disordered" evidence="6">
    <location>
        <begin position="640"/>
        <end position="673"/>
    </location>
</feature>
<dbReference type="Pfam" id="PF02893">
    <property type="entry name" value="GRAM"/>
    <property type="match status" value="1"/>
</dbReference>
<feature type="compositionally biased region" description="Low complexity" evidence="6">
    <location>
        <begin position="154"/>
        <end position="167"/>
    </location>
</feature>
<dbReference type="AlphaFoldDB" id="A0A1D8N509"/>
<dbReference type="GO" id="GO:0120015">
    <property type="term" value="F:sterol transfer activity"/>
    <property type="evidence" value="ECO:0007669"/>
    <property type="project" value="TreeGrafter"/>
</dbReference>
<dbReference type="EMBL" id="CP017553">
    <property type="protein sequence ID" value="AOW00718.1"/>
    <property type="molecule type" value="Genomic_DNA"/>
</dbReference>
<feature type="compositionally biased region" description="Basic residues" evidence="6">
    <location>
        <begin position="641"/>
        <end position="653"/>
    </location>
</feature>
<feature type="region of interest" description="Disordered" evidence="6">
    <location>
        <begin position="216"/>
        <end position="244"/>
    </location>
</feature>
<dbReference type="VEuPathDB" id="FungiDB:YALI0_A16291g"/>
<feature type="region of interest" description="Disordered" evidence="6">
    <location>
        <begin position="388"/>
        <end position="418"/>
    </location>
</feature>
<feature type="compositionally biased region" description="Low complexity" evidence="6">
    <location>
        <begin position="85"/>
        <end position="96"/>
    </location>
</feature>
<evidence type="ECO:0000256" key="5">
    <source>
        <dbReference type="ARBA" id="ARBA00023136"/>
    </source>
</evidence>
<dbReference type="GO" id="GO:0005789">
    <property type="term" value="C:endoplasmic reticulum membrane"/>
    <property type="evidence" value="ECO:0007669"/>
    <property type="project" value="TreeGrafter"/>
</dbReference>
<keyword evidence="5 7" id="KW-0472">Membrane</keyword>
<dbReference type="PROSITE" id="PS51778">
    <property type="entry name" value="VAST"/>
    <property type="match status" value="1"/>
</dbReference>
<comment type="subcellular location">
    <subcellularLocation>
        <location evidence="1">Membrane</location>
        <topology evidence="1">Single-pass membrane protein</topology>
    </subcellularLocation>
</comment>
<feature type="region of interest" description="Disordered" evidence="6">
    <location>
        <begin position="1"/>
        <end position="123"/>
    </location>
</feature>
<feature type="compositionally biased region" description="Polar residues" evidence="6">
    <location>
        <begin position="1"/>
        <end position="10"/>
    </location>
</feature>
<evidence type="ECO:0000313" key="9">
    <source>
        <dbReference type="EMBL" id="AOW00718.1"/>
    </source>
</evidence>
<dbReference type="GO" id="GO:0005739">
    <property type="term" value="C:mitochondrion"/>
    <property type="evidence" value="ECO:0007669"/>
    <property type="project" value="TreeGrafter"/>
</dbReference>
<reference evidence="9 10" key="1">
    <citation type="journal article" date="2016" name="PLoS ONE">
        <title>Sequence Assembly of Yarrowia lipolytica Strain W29/CLIB89 Shows Transposable Element Diversity.</title>
        <authorList>
            <person name="Magnan C."/>
            <person name="Yu J."/>
            <person name="Chang I."/>
            <person name="Jahn E."/>
            <person name="Kanomata Y."/>
            <person name="Wu J."/>
            <person name="Zeller M."/>
            <person name="Oakes M."/>
            <person name="Baldi P."/>
            <person name="Sandmeyer S."/>
        </authorList>
    </citation>
    <scope>NUCLEOTIDE SEQUENCE [LARGE SCALE GENOMIC DNA]</scope>
    <source>
        <strain evidence="10">CLIB89(W29)</strain>
    </source>
</reference>
<feature type="compositionally biased region" description="Polar residues" evidence="6">
    <location>
        <begin position="35"/>
        <end position="50"/>
    </location>
</feature>
<feature type="region of interest" description="Disordered" evidence="6">
    <location>
        <begin position="135"/>
        <end position="188"/>
    </location>
</feature>
<proteinExistence type="inferred from homology"/>
<evidence type="ECO:0000259" key="8">
    <source>
        <dbReference type="PROSITE" id="PS51778"/>
    </source>
</evidence>
<keyword evidence="3 7" id="KW-0812">Transmembrane</keyword>
<keyword evidence="4 7" id="KW-1133">Transmembrane helix</keyword>
<dbReference type="Pfam" id="PF16016">
    <property type="entry name" value="VASt"/>
    <property type="match status" value="1"/>
</dbReference>
<dbReference type="InterPro" id="IPR051482">
    <property type="entry name" value="Cholesterol_transport"/>
</dbReference>
<dbReference type="InterPro" id="IPR004182">
    <property type="entry name" value="GRAM"/>
</dbReference>
<evidence type="ECO:0000256" key="1">
    <source>
        <dbReference type="ARBA" id="ARBA00004167"/>
    </source>
</evidence>
<evidence type="ECO:0000256" key="3">
    <source>
        <dbReference type="ARBA" id="ARBA00022692"/>
    </source>
</evidence>
<dbReference type="KEGG" id="yli:2905843"/>
<dbReference type="InterPro" id="IPR011993">
    <property type="entry name" value="PH-like_dom_sf"/>
</dbReference>
<dbReference type="RefSeq" id="XP_500125.2">
    <property type="nucleotide sequence ID" value="XM_500125.3"/>
</dbReference>
<feature type="compositionally biased region" description="Acidic residues" evidence="6">
    <location>
        <begin position="393"/>
        <end position="404"/>
    </location>
</feature>
<evidence type="ECO:0000313" key="10">
    <source>
        <dbReference type="Proteomes" id="UP000182444"/>
    </source>
</evidence>
<dbReference type="GO" id="GO:0032541">
    <property type="term" value="C:cortical endoplasmic reticulum"/>
    <property type="evidence" value="ECO:0007669"/>
    <property type="project" value="TreeGrafter"/>
</dbReference>
<accession>A0A1D8N509</accession>
<organism evidence="9 10">
    <name type="scientific">Yarrowia lipolytica</name>
    <name type="common">Candida lipolytica</name>
    <dbReference type="NCBI Taxonomy" id="4952"/>
    <lineage>
        <taxon>Eukaryota</taxon>
        <taxon>Fungi</taxon>
        <taxon>Dikarya</taxon>
        <taxon>Ascomycota</taxon>
        <taxon>Saccharomycotina</taxon>
        <taxon>Dipodascomycetes</taxon>
        <taxon>Dipodascales</taxon>
        <taxon>Dipodascales incertae sedis</taxon>
        <taxon>Yarrowia</taxon>
    </lineage>
</organism>
<feature type="transmembrane region" description="Helical" evidence="7">
    <location>
        <begin position="691"/>
        <end position="713"/>
    </location>
</feature>
<dbReference type="PANTHER" id="PTHR23319:SF4">
    <property type="entry name" value="GRAM DOMAIN CONTAINING 1B, ISOFORM E"/>
    <property type="match status" value="1"/>
</dbReference>
<dbReference type="SMART" id="SM00568">
    <property type="entry name" value="GRAM"/>
    <property type="match status" value="1"/>
</dbReference>
<dbReference type="InterPro" id="IPR031968">
    <property type="entry name" value="VASt"/>
</dbReference>
<feature type="domain" description="VASt" evidence="8">
    <location>
        <begin position="459"/>
        <end position="625"/>
    </location>
</feature>
<dbReference type="VEuPathDB" id="FungiDB:YALI1_A16215g"/>